<dbReference type="InterPro" id="IPR013103">
    <property type="entry name" value="RVT_2"/>
</dbReference>
<dbReference type="Proteomes" id="UP001151760">
    <property type="component" value="Unassembled WGS sequence"/>
</dbReference>
<organism evidence="4 5">
    <name type="scientific">Tanacetum coccineum</name>
    <dbReference type="NCBI Taxonomy" id="301880"/>
    <lineage>
        <taxon>Eukaryota</taxon>
        <taxon>Viridiplantae</taxon>
        <taxon>Streptophyta</taxon>
        <taxon>Embryophyta</taxon>
        <taxon>Tracheophyta</taxon>
        <taxon>Spermatophyta</taxon>
        <taxon>Magnoliopsida</taxon>
        <taxon>eudicotyledons</taxon>
        <taxon>Gunneridae</taxon>
        <taxon>Pentapetalae</taxon>
        <taxon>asterids</taxon>
        <taxon>campanulids</taxon>
        <taxon>Asterales</taxon>
        <taxon>Asteraceae</taxon>
        <taxon>Asteroideae</taxon>
        <taxon>Anthemideae</taxon>
        <taxon>Anthemidinae</taxon>
        <taxon>Tanacetum</taxon>
    </lineage>
</organism>
<evidence type="ECO:0000256" key="1">
    <source>
        <dbReference type="SAM" id="MobiDB-lite"/>
    </source>
</evidence>
<dbReference type="SUPFAM" id="SSF56672">
    <property type="entry name" value="DNA/RNA polymerases"/>
    <property type="match status" value="1"/>
</dbReference>
<dbReference type="EMBL" id="BQNB010010492">
    <property type="protein sequence ID" value="GJS78014.1"/>
    <property type="molecule type" value="Genomic_DNA"/>
</dbReference>
<feature type="region of interest" description="Disordered" evidence="1">
    <location>
        <begin position="109"/>
        <end position="145"/>
    </location>
</feature>
<feature type="domain" description="Retroviral polymerase SH3-like" evidence="3">
    <location>
        <begin position="46"/>
        <end position="106"/>
    </location>
</feature>
<dbReference type="InterPro" id="IPR057670">
    <property type="entry name" value="SH3_retrovirus"/>
</dbReference>
<dbReference type="PANTHER" id="PTHR11439">
    <property type="entry name" value="GAG-POL-RELATED RETROTRANSPOSON"/>
    <property type="match status" value="1"/>
</dbReference>
<dbReference type="Pfam" id="PF07727">
    <property type="entry name" value="RVT_2"/>
    <property type="match status" value="1"/>
</dbReference>
<sequence length="573" mass="65024">MDTAYGRRCILHIGNCEYAFSCEDLALIRCIFFPGYGVLVRMGAIVRLSDPKKKTSGENGIDCIFVGYAEHSNAYRFYVIEPNEFVSINSIIESRDAIFDENRFSSIPGPKDIIPNSIKSQRDDHSDDVPSETPEPRKEGDPRTYNEAMQSCDATFWKEAFDDEIGSIMENNTWVLSNLPLGCKPLGCKWIFKRKMKVDETIDKFKARLVIQGFRQKEGIDYFNTYAPVARITTIILLLALAAIHNLVIHQMDVKTTFLNGNLDEQVYMKQPEGFVMPGEAYVILGIKIKRVNKGIVITQSHYIEKILKKCNRKDCSRVSTPMDLVEKLKSNISKLVDQLEYSRAIGCLMYAMTSTRPDIAYTVGRLSKFTSNPKGYSDASWINQVEDSSSTSGWVFLLRRGAISWASKKQTCITGATMESEFVALAAAGKEAEWLRNLILKILIWSKLIAPISIHCDSAATLAKAYSQMYNGKSRHLGVRHSMIMELIMNGVISIKFVRSQQNLADHLTKGLARDLMNKDWNTCVYLPEGMTKRNHLCEHEVLPLQEAWNWLPICSLVDWDTWLVKCQVNEH</sequence>
<comment type="caution">
    <text evidence="4">The sequence shown here is derived from an EMBL/GenBank/DDBJ whole genome shotgun (WGS) entry which is preliminary data.</text>
</comment>
<name>A0ABQ4YJL7_9ASTR</name>
<keyword evidence="5" id="KW-1185">Reference proteome</keyword>
<evidence type="ECO:0000259" key="2">
    <source>
        <dbReference type="Pfam" id="PF07727"/>
    </source>
</evidence>
<feature type="compositionally biased region" description="Basic and acidic residues" evidence="1">
    <location>
        <begin position="120"/>
        <end position="144"/>
    </location>
</feature>
<dbReference type="CDD" id="cd09272">
    <property type="entry name" value="RNase_HI_RT_Ty1"/>
    <property type="match status" value="1"/>
</dbReference>
<dbReference type="Pfam" id="PF25597">
    <property type="entry name" value="SH3_retrovirus"/>
    <property type="match status" value="1"/>
</dbReference>
<gene>
    <name evidence="4" type="ORF">Tco_0727895</name>
</gene>
<evidence type="ECO:0000259" key="3">
    <source>
        <dbReference type="Pfam" id="PF25597"/>
    </source>
</evidence>
<reference evidence="4" key="1">
    <citation type="journal article" date="2022" name="Int. J. Mol. Sci.">
        <title>Draft Genome of Tanacetum Coccineum: Genomic Comparison of Closely Related Tanacetum-Family Plants.</title>
        <authorList>
            <person name="Yamashiro T."/>
            <person name="Shiraishi A."/>
            <person name="Nakayama K."/>
            <person name="Satake H."/>
        </authorList>
    </citation>
    <scope>NUCLEOTIDE SEQUENCE</scope>
</reference>
<reference evidence="4" key="2">
    <citation type="submission" date="2022-01" db="EMBL/GenBank/DDBJ databases">
        <authorList>
            <person name="Yamashiro T."/>
            <person name="Shiraishi A."/>
            <person name="Satake H."/>
            <person name="Nakayama K."/>
        </authorList>
    </citation>
    <scope>NUCLEOTIDE SEQUENCE</scope>
</reference>
<feature type="domain" description="Reverse transcriptase Ty1/copia-type" evidence="2">
    <location>
        <begin position="171"/>
        <end position="280"/>
    </location>
</feature>
<dbReference type="PANTHER" id="PTHR11439:SF521">
    <property type="entry name" value="RNA-DIRECTED DNA POLYMERASE"/>
    <property type="match status" value="1"/>
</dbReference>
<evidence type="ECO:0000313" key="4">
    <source>
        <dbReference type="EMBL" id="GJS78014.1"/>
    </source>
</evidence>
<proteinExistence type="predicted"/>
<dbReference type="InterPro" id="IPR043502">
    <property type="entry name" value="DNA/RNA_pol_sf"/>
</dbReference>
<protein>
    <submittedName>
        <fullName evidence="4">Zinc finger, CCHC-type containing protein</fullName>
    </submittedName>
</protein>
<evidence type="ECO:0000313" key="5">
    <source>
        <dbReference type="Proteomes" id="UP001151760"/>
    </source>
</evidence>
<accession>A0ABQ4YJL7</accession>